<evidence type="ECO:0000256" key="5">
    <source>
        <dbReference type="ARBA" id="ARBA00023237"/>
    </source>
</evidence>
<gene>
    <name evidence="8" type="ORF">SAMN05660841_03990</name>
</gene>
<dbReference type="GO" id="GO:0009279">
    <property type="term" value="C:cell outer membrane"/>
    <property type="evidence" value="ECO:0007669"/>
    <property type="project" value="UniProtKB-SubCell"/>
</dbReference>
<name>A0A1T5GEI5_9SPHI</name>
<dbReference type="AlphaFoldDB" id="A0A1T5GEI5"/>
<dbReference type="OrthoDB" id="1035036at2"/>
<feature type="domain" description="SusD-like N-terminal" evidence="7">
    <location>
        <begin position="22"/>
        <end position="223"/>
    </location>
</feature>
<evidence type="ECO:0000259" key="7">
    <source>
        <dbReference type="Pfam" id="PF14322"/>
    </source>
</evidence>
<organism evidence="8 9">
    <name type="scientific">Sphingobacterium nematocida</name>
    <dbReference type="NCBI Taxonomy" id="1513896"/>
    <lineage>
        <taxon>Bacteria</taxon>
        <taxon>Pseudomonadati</taxon>
        <taxon>Bacteroidota</taxon>
        <taxon>Sphingobacteriia</taxon>
        <taxon>Sphingobacteriales</taxon>
        <taxon>Sphingobacteriaceae</taxon>
        <taxon>Sphingobacterium</taxon>
    </lineage>
</organism>
<keyword evidence="3" id="KW-0732">Signal</keyword>
<evidence type="ECO:0000259" key="6">
    <source>
        <dbReference type="Pfam" id="PF07980"/>
    </source>
</evidence>
<dbReference type="Gene3D" id="1.25.40.390">
    <property type="match status" value="1"/>
</dbReference>
<dbReference type="Pfam" id="PF07980">
    <property type="entry name" value="SusD_RagB"/>
    <property type="match status" value="1"/>
</dbReference>
<dbReference type="PROSITE" id="PS51257">
    <property type="entry name" value="PROKAR_LIPOPROTEIN"/>
    <property type="match status" value="1"/>
</dbReference>
<dbReference type="InterPro" id="IPR011990">
    <property type="entry name" value="TPR-like_helical_dom_sf"/>
</dbReference>
<comment type="subcellular location">
    <subcellularLocation>
        <location evidence="1">Cell outer membrane</location>
    </subcellularLocation>
</comment>
<evidence type="ECO:0000313" key="8">
    <source>
        <dbReference type="EMBL" id="SKC06811.1"/>
    </source>
</evidence>
<evidence type="ECO:0000256" key="1">
    <source>
        <dbReference type="ARBA" id="ARBA00004442"/>
    </source>
</evidence>
<reference evidence="9" key="1">
    <citation type="submission" date="2017-02" db="EMBL/GenBank/DDBJ databases">
        <authorList>
            <person name="Varghese N."/>
            <person name="Submissions S."/>
        </authorList>
    </citation>
    <scope>NUCLEOTIDE SEQUENCE [LARGE SCALE GENOMIC DNA]</scope>
    <source>
        <strain evidence="9">DSM 24091</strain>
    </source>
</reference>
<evidence type="ECO:0000256" key="2">
    <source>
        <dbReference type="ARBA" id="ARBA00006275"/>
    </source>
</evidence>
<protein>
    <submittedName>
        <fullName evidence="8">Starch-binding associating with outer membrane</fullName>
    </submittedName>
</protein>
<dbReference type="EMBL" id="FUZF01000024">
    <property type="protein sequence ID" value="SKC06811.1"/>
    <property type="molecule type" value="Genomic_DNA"/>
</dbReference>
<comment type="similarity">
    <text evidence="2">Belongs to the SusD family.</text>
</comment>
<keyword evidence="4" id="KW-0472">Membrane</keyword>
<evidence type="ECO:0000256" key="4">
    <source>
        <dbReference type="ARBA" id="ARBA00023136"/>
    </source>
</evidence>
<dbReference type="SUPFAM" id="SSF48452">
    <property type="entry name" value="TPR-like"/>
    <property type="match status" value="1"/>
</dbReference>
<feature type="domain" description="RagB/SusD" evidence="6">
    <location>
        <begin position="344"/>
        <end position="505"/>
    </location>
</feature>
<dbReference type="RefSeq" id="WP_079645635.1">
    <property type="nucleotide sequence ID" value="NZ_FUZF01000024.1"/>
</dbReference>
<evidence type="ECO:0000313" key="9">
    <source>
        <dbReference type="Proteomes" id="UP000190150"/>
    </source>
</evidence>
<dbReference type="Proteomes" id="UP000190150">
    <property type="component" value="Unassembled WGS sequence"/>
</dbReference>
<dbReference type="InterPro" id="IPR033985">
    <property type="entry name" value="SusD-like_N"/>
</dbReference>
<dbReference type="STRING" id="1513896.SAMN05660841_03990"/>
<accession>A0A1T5GEI5</accession>
<sequence length="508" mass="58821">MNRITGYLMVLSTLFLGGCDKFLNVEVPDNLVHDEYWQNREQVLASRNGMYAALHNNINIFQVWGDIRSSLYTPGPGESFTSDYRQFMVHDIYPTNGLVRWGTVYTGITWINSFIKNAPAALQRDQTFKESELQMMMGEAYALRALSYFYLVRAFKEVPIIEEPYESDAQKFNTAASSEEEVLNFIEQDLERALATTATDFENVNDRYGRITKNAVRAIWADVKLWRNQYQACLDLCAQLEGYRNRMVEPKDWFTLFNPGNSSESIFEYQYMQTGFSSPVYGWFGHFQAASTGAKYMANPTNIGINGLELYPPTDLLNWSADTVRLKDFSTFRQSPVSYSGGSGFEVYKMVGQTPYVTSYRPITGRNMNYIFYRYREVLFMEAEALAMLNRYQEAEERINLIRTKCDIPELSPGAMGGGEEFMRYLLMEREFELGFEGKEWFVATRVARRQGMEGVLLEKSSENNPLGIQYQVVRARLLNPESWFLPYHETELENNKSLVQKDYYKNK</sequence>
<dbReference type="InterPro" id="IPR012944">
    <property type="entry name" value="SusD_RagB_dom"/>
</dbReference>
<dbReference type="Pfam" id="PF14322">
    <property type="entry name" value="SusD-like_3"/>
    <property type="match status" value="1"/>
</dbReference>
<proteinExistence type="inferred from homology"/>
<evidence type="ECO:0000256" key="3">
    <source>
        <dbReference type="ARBA" id="ARBA00022729"/>
    </source>
</evidence>
<keyword evidence="9" id="KW-1185">Reference proteome</keyword>
<keyword evidence="5" id="KW-0998">Cell outer membrane</keyword>